<proteinExistence type="predicted"/>
<evidence type="ECO:0000313" key="3">
    <source>
        <dbReference type="Proteomes" id="UP000824782"/>
    </source>
</evidence>
<feature type="domain" description="Helix-turn-helix" evidence="1">
    <location>
        <begin position="27"/>
        <end position="84"/>
    </location>
</feature>
<reference evidence="2" key="1">
    <citation type="thesis" date="2020" institute="ProQuest LLC" country="789 East Eisenhower Parkway, Ann Arbor, MI, USA">
        <title>Comparative Genomics and Chromosome Evolution.</title>
        <authorList>
            <person name="Mudd A.B."/>
        </authorList>
    </citation>
    <scope>NUCLEOTIDE SEQUENCE</scope>
    <source>
        <strain evidence="2">237g6f4</strain>
        <tissue evidence="2">Blood</tissue>
    </source>
</reference>
<evidence type="ECO:0000259" key="1">
    <source>
        <dbReference type="Pfam" id="PF26215"/>
    </source>
</evidence>
<keyword evidence="3" id="KW-1185">Reference proteome</keyword>
<dbReference type="Proteomes" id="UP000824782">
    <property type="component" value="Unassembled WGS sequence"/>
</dbReference>
<dbReference type="Pfam" id="PF26215">
    <property type="entry name" value="HTH_animal"/>
    <property type="match status" value="1"/>
</dbReference>
<sequence>MFLRDWVPESGRLTTRIFRKSTATNSLLAWDSWHPMPLKRGIPKGQYLRARRNCSDIPEYLAAAADLKDRFQDRGYPRSILRDAHQNALSQRRDNLLTPRIRDESSDCVRIIATYDAQHERIREILSTFWRLLQMDPDVGHLVVFFNANADLDSLRKVKSAERIFLLLHKGPPLSKYKSNDFLTLIGEPHSWLDTLQIWKQFQEQLTPQGISHRQKYVLKRKLDISSTTSKAQMCKEETVVDKAHIESYEQTTPDNVTHLEPPQLPVADTACPVSKPITFRVSCRCSAGYTKTMTAQVMFFFTILFNPVA</sequence>
<dbReference type="EMBL" id="WNYA01000003">
    <property type="protein sequence ID" value="KAG8583702.1"/>
    <property type="molecule type" value="Genomic_DNA"/>
</dbReference>
<evidence type="ECO:0000313" key="2">
    <source>
        <dbReference type="EMBL" id="KAG8583702.1"/>
    </source>
</evidence>
<gene>
    <name evidence="2" type="ORF">GDO81_008509</name>
</gene>
<dbReference type="InterPro" id="IPR058912">
    <property type="entry name" value="HTH_animal"/>
</dbReference>
<dbReference type="PANTHER" id="PTHR21301:SF12">
    <property type="match status" value="1"/>
</dbReference>
<organism evidence="2 3">
    <name type="scientific">Engystomops pustulosus</name>
    <name type="common">Tungara frog</name>
    <name type="synonym">Physalaemus pustulosus</name>
    <dbReference type="NCBI Taxonomy" id="76066"/>
    <lineage>
        <taxon>Eukaryota</taxon>
        <taxon>Metazoa</taxon>
        <taxon>Chordata</taxon>
        <taxon>Craniata</taxon>
        <taxon>Vertebrata</taxon>
        <taxon>Euteleostomi</taxon>
        <taxon>Amphibia</taxon>
        <taxon>Batrachia</taxon>
        <taxon>Anura</taxon>
        <taxon>Neobatrachia</taxon>
        <taxon>Hyloidea</taxon>
        <taxon>Leptodactylidae</taxon>
        <taxon>Leiuperinae</taxon>
        <taxon>Engystomops</taxon>
    </lineage>
</organism>
<name>A0AAV7CGZ5_ENGPU</name>
<comment type="caution">
    <text evidence="2">The sequence shown here is derived from an EMBL/GenBank/DDBJ whole genome shotgun (WGS) entry which is preliminary data.</text>
</comment>
<accession>A0AAV7CGZ5</accession>
<dbReference type="PANTHER" id="PTHR21301">
    <property type="entry name" value="REVERSE TRANSCRIPTASE"/>
    <property type="match status" value="1"/>
</dbReference>
<protein>
    <recommendedName>
        <fullName evidence="1">Helix-turn-helix domain-containing protein</fullName>
    </recommendedName>
</protein>
<dbReference type="AlphaFoldDB" id="A0AAV7CGZ5"/>